<protein>
    <submittedName>
        <fullName evidence="3">Glycosyl transferase group 1</fullName>
    </submittedName>
</protein>
<evidence type="ECO:0000259" key="2">
    <source>
        <dbReference type="Pfam" id="PF00534"/>
    </source>
</evidence>
<keyword evidence="1 3" id="KW-0808">Transferase</keyword>
<organism evidence="3 4">
    <name type="scientific">Treponema brennaborense (strain DSM 12168 / CIP 105900 / DD5/3)</name>
    <dbReference type="NCBI Taxonomy" id="906968"/>
    <lineage>
        <taxon>Bacteria</taxon>
        <taxon>Pseudomonadati</taxon>
        <taxon>Spirochaetota</taxon>
        <taxon>Spirochaetia</taxon>
        <taxon>Spirochaetales</taxon>
        <taxon>Treponemataceae</taxon>
        <taxon>Treponema</taxon>
    </lineage>
</organism>
<dbReference type="SUPFAM" id="SSF53756">
    <property type="entry name" value="UDP-Glycosyltransferase/glycogen phosphorylase"/>
    <property type="match status" value="1"/>
</dbReference>
<dbReference type="PANTHER" id="PTHR46401:SF2">
    <property type="entry name" value="GLYCOSYLTRANSFERASE WBBK-RELATED"/>
    <property type="match status" value="1"/>
</dbReference>
<dbReference type="PANTHER" id="PTHR46401">
    <property type="entry name" value="GLYCOSYLTRANSFERASE WBBK-RELATED"/>
    <property type="match status" value="1"/>
</dbReference>
<dbReference type="Pfam" id="PF00534">
    <property type="entry name" value="Glycos_transf_1"/>
    <property type="match status" value="1"/>
</dbReference>
<dbReference type="AlphaFoldDB" id="F4LMH5"/>
<dbReference type="InterPro" id="IPR001296">
    <property type="entry name" value="Glyco_trans_1"/>
</dbReference>
<dbReference type="GO" id="GO:0009103">
    <property type="term" value="P:lipopolysaccharide biosynthetic process"/>
    <property type="evidence" value="ECO:0007669"/>
    <property type="project" value="TreeGrafter"/>
</dbReference>
<name>F4LMH5_TREBD</name>
<accession>F4LMH5</accession>
<keyword evidence="4" id="KW-1185">Reference proteome</keyword>
<dbReference type="eggNOG" id="COG0438">
    <property type="taxonomic scope" value="Bacteria"/>
</dbReference>
<dbReference type="Gene3D" id="3.40.50.2000">
    <property type="entry name" value="Glycogen Phosphorylase B"/>
    <property type="match status" value="1"/>
</dbReference>
<evidence type="ECO:0000256" key="1">
    <source>
        <dbReference type="ARBA" id="ARBA00022679"/>
    </source>
</evidence>
<dbReference type="EMBL" id="CP002696">
    <property type="protein sequence ID" value="AEE15737.1"/>
    <property type="molecule type" value="Genomic_DNA"/>
</dbReference>
<dbReference type="RefSeq" id="WP_013757456.1">
    <property type="nucleotide sequence ID" value="NC_015500.1"/>
</dbReference>
<proteinExistence type="predicted"/>
<evidence type="ECO:0000313" key="4">
    <source>
        <dbReference type="Proteomes" id="UP000006546"/>
    </source>
</evidence>
<dbReference type="OrthoDB" id="9792163at2"/>
<dbReference type="KEGG" id="tbe:Trebr_0289"/>
<dbReference type="GO" id="GO:0016757">
    <property type="term" value="F:glycosyltransferase activity"/>
    <property type="evidence" value="ECO:0007669"/>
    <property type="project" value="InterPro"/>
</dbReference>
<dbReference type="HOGENOM" id="CLU_041019_0_0_12"/>
<reference evidence="4" key="1">
    <citation type="submission" date="2011-04" db="EMBL/GenBank/DDBJ databases">
        <title>The complete genome of Treponema brennaborense DSM 12168.</title>
        <authorList>
            <person name="Lucas S."/>
            <person name="Han J."/>
            <person name="Lapidus A."/>
            <person name="Bruce D."/>
            <person name="Goodwin L."/>
            <person name="Pitluck S."/>
            <person name="Peters L."/>
            <person name="Kyrpides N."/>
            <person name="Mavromatis K."/>
            <person name="Ivanova N."/>
            <person name="Mikhailova N."/>
            <person name="Pagani I."/>
            <person name="Teshima H."/>
            <person name="Detter J.C."/>
            <person name="Tapia R."/>
            <person name="Han C."/>
            <person name="Land M."/>
            <person name="Hauser L."/>
            <person name="Markowitz V."/>
            <person name="Cheng J.-F."/>
            <person name="Hugenholtz P."/>
            <person name="Woyke T."/>
            <person name="Wu D."/>
            <person name="Gronow S."/>
            <person name="Wellnitz S."/>
            <person name="Brambilla E."/>
            <person name="Klenk H.-P."/>
            <person name="Eisen J.A."/>
        </authorList>
    </citation>
    <scope>NUCLEOTIDE SEQUENCE [LARGE SCALE GENOMIC DNA]</scope>
    <source>
        <strain evidence="4">DSM 12168 / CIP 105900 / DD5/3</strain>
    </source>
</reference>
<sequence length="386" mass="44496">MIITLYIANIIYKFGGTESYTANLIEALQKIDPYFRISVITEHHAGTKKLSSFQFAHMLNDVYGVDVNADYIRIEYVKSKEKRGRFDSFVFQRKLNFLTKQSDIFFYCSKGLMTGKAKHNVAVIHFPMERKTSFPTYKKIPFLKPLAVHTDKKFAASYDFFLPNSEFTSYWFKEKWSVDDKKIRILYPPVTMISGKKKKEKNKILICSRIEQSKKIEELIAAYLSSEYLKEHCVLTVAGSAKKESAEYVESLKKIDSGIRFILDPLRTEIEDLYAESFIFWHAKGFGESDPYKMEHFGITTVEAMSAGCIPVVINKGGQPEIVSAQCGFKWDTLQELVKYTESIYKNPDMADSFVRNSIKQSKRFSKETFMAELKNLLNEQGTLCV</sequence>
<dbReference type="Proteomes" id="UP000006546">
    <property type="component" value="Chromosome"/>
</dbReference>
<dbReference type="CDD" id="cd03801">
    <property type="entry name" value="GT4_PimA-like"/>
    <property type="match status" value="1"/>
</dbReference>
<dbReference type="STRING" id="906968.Trebr_0289"/>
<gene>
    <name evidence="3" type="ordered locus">Trebr_0289</name>
</gene>
<feature type="domain" description="Glycosyl transferase family 1" evidence="2">
    <location>
        <begin position="196"/>
        <end position="360"/>
    </location>
</feature>
<evidence type="ECO:0000313" key="3">
    <source>
        <dbReference type="EMBL" id="AEE15737.1"/>
    </source>
</evidence>